<dbReference type="InterPro" id="IPR011330">
    <property type="entry name" value="Glyco_hydro/deAcase_b/a-brl"/>
</dbReference>
<accession>A0A8T2TFB1</accession>
<keyword evidence="10 11" id="KW-0326">Glycosidase</keyword>
<dbReference type="Proteomes" id="UP000825935">
    <property type="component" value="Chromosome 13"/>
</dbReference>
<dbReference type="GO" id="GO:0004559">
    <property type="term" value="F:alpha-mannosidase activity"/>
    <property type="evidence" value="ECO:0007669"/>
    <property type="project" value="UniProtKB-EC"/>
</dbReference>
<comment type="caution">
    <text evidence="13">The sequence shown here is derived from an EMBL/GenBank/DDBJ whole genome shotgun (WGS) entry which is preliminary data.</text>
</comment>
<reference evidence="13" key="1">
    <citation type="submission" date="2021-08" db="EMBL/GenBank/DDBJ databases">
        <title>WGS assembly of Ceratopteris richardii.</title>
        <authorList>
            <person name="Marchant D.B."/>
            <person name="Chen G."/>
            <person name="Jenkins J."/>
            <person name="Shu S."/>
            <person name="Leebens-Mack J."/>
            <person name="Grimwood J."/>
            <person name="Schmutz J."/>
            <person name="Soltis P."/>
            <person name="Soltis D."/>
            <person name="Chen Z.-H."/>
        </authorList>
    </citation>
    <scope>NUCLEOTIDE SEQUENCE</scope>
    <source>
        <strain evidence="13">Whitten #5841</strain>
        <tissue evidence="13">Leaf</tissue>
    </source>
</reference>
<dbReference type="SUPFAM" id="SSF74650">
    <property type="entry name" value="Galactose mutarotase-like"/>
    <property type="match status" value="1"/>
</dbReference>
<dbReference type="InterPro" id="IPR048534">
    <property type="entry name" value="Man2a1-like_dom"/>
</dbReference>
<gene>
    <name evidence="13" type="ORF">KP509_13G083700</name>
</gene>
<dbReference type="PANTHER" id="PTHR11607">
    <property type="entry name" value="ALPHA-MANNOSIDASE"/>
    <property type="match status" value="1"/>
</dbReference>
<dbReference type="InterPro" id="IPR011013">
    <property type="entry name" value="Gal_mutarotase_sf_dom"/>
</dbReference>
<evidence type="ECO:0000256" key="6">
    <source>
        <dbReference type="ARBA" id="ARBA00022801"/>
    </source>
</evidence>
<dbReference type="InterPro" id="IPR013780">
    <property type="entry name" value="Glyco_hydro_b"/>
</dbReference>
<evidence type="ECO:0000256" key="4">
    <source>
        <dbReference type="ARBA" id="ARBA00022723"/>
    </source>
</evidence>
<dbReference type="InterPro" id="IPR000602">
    <property type="entry name" value="Glyco_hydro_38_N"/>
</dbReference>
<evidence type="ECO:0000313" key="14">
    <source>
        <dbReference type="Proteomes" id="UP000825935"/>
    </source>
</evidence>
<keyword evidence="9" id="KW-0325">Glycoprotein</keyword>
<dbReference type="Pfam" id="PF07748">
    <property type="entry name" value="Glyco_hydro_38C"/>
    <property type="match status" value="1"/>
</dbReference>
<keyword evidence="8" id="KW-1015">Disulfide bond</keyword>
<dbReference type="EMBL" id="CM035418">
    <property type="protein sequence ID" value="KAH7421967.1"/>
    <property type="molecule type" value="Genomic_DNA"/>
</dbReference>
<dbReference type="InterPro" id="IPR037094">
    <property type="entry name" value="Glyco_hydro_38_cen_sf"/>
</dbReference>
<dbReference type="Gene3D" id="2.70.98.30">
    <property type="entry name" value="Golgi alpha-mannosidase II, domain 4"/>
    <property type="match status" value="1"/>
</dbReference>
<evidence type="ECO:0000256" key="2">
    <source>
        <dbReference type="ARBA" id="ARBA00009792"/>
    </source>
</evidence>
<dbReference type="FunFam" id="3.20.110.10:FF:000001">
    <property type="entry name" value="Alpha-mannosidase"/>
    <property type="match status" value="1"/>
</dbReference>
<comment type="similarity">
    <text evidence="2 11">Belongs to the glycosyl hydrolase 38 family.</text>
</comment>
<dbReference type="FunFam" id="2.70.98.30:FF:000003">
    <property type="entry name" value="Alpha-mannosidase"/>
    <property type="match status" value="1"/>
</dbReference>
<protein>
    <recommendedName>
        <fullName evidence="3 11">Alpha-mannosidase</fullName>
        <ecNumber evidence="11">3.2.1.-</ecNumber>
    </recommendedName>
</protein>
<dbReference type="PROSITE" id="PS51257">
    <property type="entry name" value="PROKAR_LIPOPROTEIN"/>
    <property type="match status" value="1"/>
</dbReference>
<evidence type="ECO:0000313" key="13">
    <source>
        <dbReference type="EMBL" id="KAH7421967.1"/>
    </source>
</evidence>
<dbReference type="SUPFAM" id="SSF88713">
    <property type="entry name" value="Glycoside hydrolase/deacetylase"/>
    <property type="match status" value="1"/>
</dbReference>
<dbReference type="OrthoDB" id="2016903at2759"/>
<dbReference type="Gene3D" id="2.60.40.1180">
    <property type="entry name" value="Golgi alpha-mannosidase II"/>
    <property type="match status" value="1"/>
</dbReference>
<dbReference type="OMA" id="VEQSYCW"/>
<evidence type="ECO:0000256" key="10">
    <source>
        <dbReference type="ARBA" id="ARBA00023295"/>
    </source>
</evidence>
<evidence type="ECO:0000256" key="7">
    <source>
        <dbReference type="ARBA" id="ARBA00022833"/>
    </source>
</evidence>
<dbReference type="GO" id="GO:0030246">
    <property type="term" value="F:carbohydrate binding"/>
    <property type="evidence" value="ECO:0007669"/>
    <property type="project" value="InterPro"/>
</dbReference>
<dbReference type="InterPro" id="IPR028995">
    <property type="entry name" value="Glyco_hydro_57/38_cen_sf"/>
</dbReference>
<proteinExistence type="inferred from homology"/>
<keyword evidence="14" id="KW-1185">Reference proteome</keyword>
<dbReference type="Gene3D" id="1.20.1270.50">
    <property type="entry name" value="Glycoside hydrolase family 38, central domain"/>
    <property type="match status" value="2"/>
</dbReference>
<dbReference type="PANTHER" id="PTHR11607:SF3">
    <property type="entry name" value="LYSOSOMAL ALPHA-MANNOSIDASE"/>
    <property type="match status" value="1"/>
</dbReference>
<dbReference type="Pfam" id="PF09261">
    <property type="entry name" value="Alpha-mann_mid"/>
    <property type="match status" value="1"/>
</dbReference>
<dbReference type="InterPro" id="IPR027291">
    <property type="entry name" value="Glyco_hydro_38_N_sf"/>
</dbReference>
<dbReference type="FunFam" id="1.20.1270.50:FF:000003">
    <property type="entry name" value="Alpha-mannosidase"/>
    <property type="match status" value="1"/>
</dbReference>
<dbReference type="GO" id="GO:0006013">
    <property type="term" value="P:mannose metabolic process"/>
    <property type="evidence" value="ECO:0007669"/>
    <property type="project" value="InterPro"/>
</dbReference>
<dbReference type="AlphaFoldDB" id="A0A8T2TFB1"/>
<organism evidence="13 14">
    <name type="scientific">Ceratopteris richardii</name>
    <name type="common">Triangle waterfern</name>
    <dbReference type="NCBI Taxonomy" id="49495"/>
    <lineage>
        <taxon>Eukaryota</taxon>
        <taxon>Viridiplantae</taxon>
        <taxon>Streptophyta</taxon>
        <taxon>Embryophyta</taxon>
        <taxon>Tracheophyta</taxon>
        <taxon>Polypodiopsida</taxon>
        <taxon>Polypodiidae</taxon>
        <taxon>Polypodiales</taxon>
        <taxon>Pteridineae</taxon>
        <taxon>Pteridaceae</taxon>
        <taxon>Parkerioideae</taxon>
        <taxon>Ceratopteris</taxon>
    </lineage>
</organism>
<keyword evidence="4 11" id="KW-0479">Metal-binding</keyword>
<name>A0A8T2TFB1_CERRI</name>
<evidence type="ECO:0000259" key="12">
    <source>
        <dbReference type="SMART" id="SM00872"/>
    </source>
</evidence>
<dbReference type="InterPro" id="IPR015341">
    <property type="entry name" value="Glyco_hydro_38_cen"/>
</dbReference>
<feature type="domain" description="Glycoside hydrolase family 38 central" evidence="12">
    <location>
        <begin position="369"/>
        <end position="443"/>
    </location>
</feature>
<dbReference type="Pfam" id="PF17677">
    <property type="entry name" value="Glyco_hydro38C2"/>
    <property type="match status" value="1"/>
</dbReference>
<dbReference type="EC" id="3.2.1.-" evidence="11"/>
<evidence type="ECO:0000256" key="8">
    <source>
        <dbReference type="ARBA" id="ARBA00023157"/>
    </source>
</evidence>
<keyword evidence="7 11" id="KW-0862">Zinc</keyword>
<dbReference type="Pfam" id="PF21260">
    <property type="entry name" value="Laman-like_dom"/>
    <property type="match status" value="1"/>
</dbReference>
<dbReference type="InterPro" id="IPR041147">
    <property type="entry name" value="GH38_C"/>
</dbReference>
<dbReference type="InterPro" id="IPR011682">
    <property type="entry name" value="Glyco_hydro_38_C"/>
</dbReference>
<comment type="cofactor">
    <cofactor evidence="11">
        <name>Zn(2+)</name>
        <dbReference type="ChEBI" id="CHEBI:29105"/>
    </cofactor>
    <text evidence="11">Binds 1 zinc ion per subunit.</text>
</comment>
<evidence type="ECO:0000256" key="1">
    <source>
        <dbReference type="ARBA" id="ARBA00000365"/>
    </source>
</evidence>
<comment type="catalytic activity">
    <reaction evidence="1">
        <text>Hydrolysis of terminal, non-reducing alpha-D-mannose residues in alpha-D-mannosides.</text>
        <dbReference type="EC" id="3.2.1.24"/>
    </reaction>
</comment>
<evidence type="ECO:0000256" key="3">
    <source>
        <dbReference type="ARBA" id="ARBA00012752"/>
    </source>
</evidence>
<dbReference type="Pfam" id="PF01074">
    <property type="entry name" value="Glyco_hydro_38N"/>
    <property type="match status" value="1"/>
</dbReference>
<sequence>MDQLKISNSFVLLIFACTFSTFGFGWSKRIACEIQHDGKIYNTSAHPVSDKINVHLVPHTHDDVGWLKTVDQYYVGSNNSIQVAAVQYILDSVISALQADPNRKFIYVEQAFFQRWWRQQNSATKRIVRKLVDGGQLEFINGGWCMHDEATTHYIDMIDQMTLGHRYIKKQFGKVPRIGWQIDPFGHSAVQAYLLGAEVGFDAVFFARADYQDVLQRRKDRTMEAIWRGSKSFGPSAQIFAGVLANHYEPPDGFNFDIDSTNPPVQDDPELFDYNLEERVDLFVQRALEQAKEFRTNHLMWTMGDDFAYEYANTWFKQLDKLVHYVNKDGRVNTFYSTPSFYVDMKAASNETWPLKLNDYFPYASSANGYWTGYFTSRPALKGYVRKLSAYLQVARQLEFFVGRKVRGPNTDSLEEALAVLQHHDGVSGTEQQHVADDYAKRLYISSIESEDLVNLALQHIASGRFSMNHTPHLEMVTSQVSSQSKATLRAGLNFQQCPSSNISYCPQSEADLSGKTLAVIAYNPLGWERKEIVRITVSDYKVDVFDSSGNLIPSQIIPVSQASRKLREQHLKSIRKPAVSDESIFELLFECSTPPLGYSTYYVKPSQNDSYSSEYTLIQENNENHDVYLQSNSAQYILSSSSRLLDRVKLKDGVEVSLRQSYCWYNGSDGNTEETRGQASGAYVFRPNSSSCFPLTDNIKLSSVKGSLVEEVHQQLSSWLSQVLRTYKGSDHAEVEFTVGPIPIDDNLGKEIVTKFSSDLESHKTFYTDSNGRDFIKRVRDYRSDWELEVHEEVAGNYYPLNSGIYLSDNSIDFSILVDRSMGGSSVTDGELELMLHRRLLYDDGKGVAEALNETTCMGDDFSTCEGLVVRGTFLLDVHSTNESSFSRRNLIQRKLFPLQLVFSVSNDEDGWLSVSEYSAMKTGYQLPPNVALITLQQEQHDSNLLLRLGHLFENDEDETWSSVAIVDLQDIFAYRKIKHVEELSLTANQRKCEMKAKHWQIENDDVQPGSYIRSVGFVGDGYQIELRPMEIRTFSVFLE</sequence>
<dbReference type="SMART" id="SM00872">
    <property type="entry name" value="Alpha-mann_mid"/>
    <property type="match status" value="1"/>
</dbReference>
<evidence type="ECO:0000256" key="11">
    <source>
        <dbReference type="RuleBase" id="RU361199"/>
    </source>
</evidence>
<dbReference type="Gene3D" id="2.60.40.1360">
    <property type="match status" value="1"/>
</dbReference>
<dbReference type="Gene3D" id="3.20.110.10">
    <property type="entry name" value="Glycoside hydrolase 38, N terminal domain"/>
    <property type="match status" value="1"/>
</dbReference>
<evidence type="ECO:0000256" key="9">
    <source>
        <dbReference type="ARBA" id="ARBA00023180"/>
    </source>
</evidence>
<dbReference type="SUPFAM" id="SSF88688">
    <property type="entry name" value="Families 57/38 glycoside transferase middle domain"/>
    <property type="match status" value="1"/>
</dbReference>
<keyword evidence="5" id="KW-0732">Signal</keyword>
<dbReference type="CDD" id="cd10810">
    <property type="entry name" value="GH38N_AMII_LAM_like"/>
    <property type="match status" value="1"/>
</dbReference>
<keyword evidence="6 11" id="KW-0378">Hydrolase</keyword>
<dbReference type="FunFam" id="2.60.40.1180:FF:000015">
    <property type="entry name" value="Alpha-mannosidase"/>
    <property type="match status" value="1"/>
</dbReference>
<dbReference type="FunFam" id="1.20.1270.50:FF:000002">
    <property type="entry name" value="Alpha-mannosidase"/>
    <property type="match status" value="1"/>
</dbReference>
<dbReference type="InterPro" id="IPR050843">
    <property type="entry name" value="Glycosyl_Hydrlase_38"/>
</dbReference>
<evidence type="ECO:0000256" key="5">
    <source>
        <dbReference type="ARBA" id="ARBA00022729"/>
    </source>
</evidence>
<dbReference type="GO" id="GO:0046872">
    <property type="term" value="F:metal ion binding"/>
    <property type="evidence" value="ECO:0007669"/>
    <property type="project" value="UniProtKB-KW"/>
</dbReference>